<feature type="region of interest" description="Disordered" evidence="1">
    <location>
        <begin position="71"/>
        <end position="118"/>
    </location>
</feature>
<dbReference type="EMBL" id="JACGCI010000074">
    <property type="protein sequence ID" value="KAF6748187.1"/>
    <property type="molecule type" value="Genomic_DNA"/>
</dbReference>
<evidence type="ECO:0000313" key="2">
    <source>
        <dbReference type="EMBL" id="KAF6748187.1"/>
    </source>
</evidence>
<dbReference type="AlphaFoldDB" id="A0A8H6M1G1"/>
<protein>
    <submittedName>
        <fullName evidence="2">Uncharacterized protein</fullName>
    </submittedName>
</protein>
<name>A0A8H6M1G1_9AGAR</name>
<reference evidence="2 3" key="1">
    <citation type="submission" date="2020-07" db="EMBL/GenBank/DDBJ databases">
        <title>Comparative genomics of pyrophilous fungi reveals a link between fire events and developmental genes.</title>
        <authorList>
            <consortium name="DOE Joint Genome Institute"/>
            <person name="Steindorff A.S."/>
            <person name="Carver A."/>
            <person name="Calhoun S."/>
            <person name="Stillman K."/>
            <person name="Liu H."/>
            <person name="Lipzen A."/>
            <person name="Pangilinan J."/>
            <person name="Labutti K."/>
            <person name="Bruns T.D."/>
            <person name="Grigoriev I.V."/>
        </authorList>
    </citation>
    <scope>NUCLEOTIDE SEQUENCE [LARGE SCALE GENOMIC DNA]</scope>
    <source>
        <strain evidence="2 3">CBS 144469</strain>
    </source>
</reference>
<evidence type="ECO:0000256" key="1">
    <source>
        <dbReference type="SAM" id="MobiDB-lite"/>
    </source>
</evidence>
<keyword evidence="3" id="KW-1185">Reference proteome</keyword>
<gene>
    <name evidence="2" type="ORF">DFP72DRAFT_1074661</name>
</gene>
<comment type="caution">
    <text evidence="2">The sequence shown here is derived from an EMBL/GenBank/DDBJ whole genome shotgun (WGS) entry which is preliminary data.</text>
</comment>
<accession>A0A8H6M1G1</accession>
<organism evidence="2 3">
    <name type="scientific">Ephemerocybe angulata</name>
    <dbReference type="NCBI Taxonomy" id="980116"/>
    <lineage>
        <taxon>Eukaryota</taxon>
        <taxon>Fungi</taxon>
        <taxon>Dikarya</taxon>
        <taxon>Basidiomycota</taxon>
        <taxon>Agaricomycotina</taxon>
        <taxon>Agaricomycetes</taxon>
        <taxon>Agaricomycetidae</taxon>
        <taxon>Agaricales</taxon>
        <taxon>Agaricineae</taxon>
        <taxon>Psathyrellaceae</taxon>
        <taxon>Ephemerocybe</taxon>
    </lineage>
</organism>
<proteinExistence type="predicted"/>
<dbReference type="Proteomes" id="UP000521943">
    <property type="component" value="Unassembled WGS sequence"/>
</dbReference>
<sequence>MIRVEHIPLGPVTTIMTAIPSAHTAYTVARFGRPSHTAPDDLCGGASLSAVLLQGSPRRVVNSELIANKTAQRWQRNKSSEPRRRNAATPASTQTLGCPHLVPAAQPAPRLSDAPNAS</sequence>
<evidence type="ECO:0000313" key="3">
    <source>
        <dbReference type="Proteomes" id="UP000521943"/>
    </source>
</evidence>